<organism evidence="2">
    <name type="scientific">gut metagenome</name>
    <dbReference type="NCBI Taxonomy" id="749906"/>
    <lineage>
        <taxon>unclassified sequences</taxon>
        <taxon>metagenomes</taxon>
        <taxon>organismal metagenomes</taxon>
    </lineage>
</organism>
<name>J9GGR5_9ZZZZ</name>
<feature type="region of interest" description="Disordered" evidence="1">
    <location>
        <begin position="1"/>
        <end position="30"/>
    </location>
</feature>
<feature type="compositionally biased region" description="Basic and acidic residues" evidence="1">
    <location>
        <begin position="1"/>
        <end position="19"/>
    </location>
</feature>
<dbReference type="AlphaFoldDB" id="J9GGR5"/>
<gene>
    <name evidence="2" type="ORF">EVA_10877</name>
</gene>
<comment type="caution">
    <text evidence="2">The sequence shown here is derived from an EMBL/GenBank/DDBJ whole genome shotgun (WGS) entry which is preliminary data.</text>
</comment>
<evidence type="ECO:0000313" key="2">
    <source>
        <dbReference type="EMBL" id="EJX01018.1"/>
    </source>
</evidence>
<proteinExistence type="predicted"/>
<feature type="non-terminal residue" evidence="2">
    <location>
        <position position="1"/>
    </location>
</feature>
<reference evidence="2" key="1">
    <citation type="journal article" date="2012" name="PLoS ONE">
        <title>Gene sets for utilization of primary and secondary nutrition supplies in the distal gut of endangered iberian lynx.</title>
        <authorList>
            <person name="Alcaide M."/>
            <person name="Messina E."/>
            <person name="Richter M."/>
            <person name="Bargiela R."/>
            <person name="Peplies J."/>
            <person name="Huws S.A."/>
            <person name="Newbold C.J."/>
            <person name="Golyshin P.N."/>
            <person name="Simon M.A."/>
            <person name="Lopez G."/>
            <person name="Yakimov M.M."/>
            <person name="Ferrer M."/>
        </authorList>
    </citation>
    <scope>NUCLEOTIDE SEQUENCE</scope>
</reference>
<sequence length="30" mass="3630">EPRMRSPENREFPTREIHRSPPVQNEQKAL</sequence>
<evidence type="ECO:0000256" key="1">
    <source>
        <dbReference type="SAM" id="MobiDB-lite"/>
    </source>
</evidence>
<dbReference type="EMBL" id="AMCI01003127">
    <property type="protein sequence ID" value="EJX01018.1"/>
    <property type="molecule type" value="Genomic_DNA"/>
</dbReference>
<accession>J9GGR5</accession>
<protein>
    <submittedName>
        <fullName evidence="2">Uncharacterized protein</fullName>
    </submittedName>
</protein>